<dbReference type="EMBL" id="OW970315">
    <property type="protein sequence ID" value="CAH6336934.1"/>
    <property type="molecule type" value="Genomic_DNA"/>
</dbReference>
<accession>A0AAN2FFQ1</accession>
<evidence type="ECO:0000313" key="3">
    <source>
        <dbReference type="EMBL" id="CAH6336934.1"/>
    </source>
</evidence>
<dbReference type="InterPro" id="IPR041459">
    <property type="entry name" value="MPTase-PolyVal"/>
</dbReference>
<dbReference type="SUPFAM" id="SSF53335">
    <property type="entry name" value="S-adenosyl-L-methionine-dependent methyltransferases"/>
    <property type="match status" value="1"/>
</dbReference>
<dbReference type="Proteomes" id="UP001158961">
    <property type="component" value="Chromosome"/>
</dbReference>
<dbReference type="Gene3D" id="3.40.50.150">
    <property type="entry name" value="Vaccinia Virus protein VP39"/>
    <property type="match status" value="1"/>
</dbReference>
<evidence type="ECO:0000259" key="2">
    <source>
        <dbReference type="Pfam" id="PF18818"/>
    </source>
</evidence>
<evidence type="ECO:0000259" key="1">
    <source>
        <dbReference type="Pfam" id="PF08401"/>
    </source>
</evidence>
<name>A0AAN2FFQ1_ENTAG</name>
<evidence type="ECO:0008006" key="5">
    <source>
        <dbReference type="Google" id="ProtNLM"/>
    </source>
</evidence>
<gene>
    <name evidence="3" type="ORF">DAPPPG734_18910</name>
</gene>
<reference evidence="3" key="1">
    <citation type="submission" date="2022-05" db="EMBL/GenBank/DDBJ databases">
        <authorList>
            <person name="Pothier F. J."/>
        </authorList>
    </citation>
    <scope>NUCLEOTIDE SEQUENCE</scope>
    <source>
        <strain evidence="3">DAPP-PG734</strain>
    </source>
</reference>
<dbReference type="InterPro" id="IPR029063">
    <property type="entry name" value="SAM-dependent_MTases_sf"/>
</dbReference>
<dbReference type="GO" id="GO:0003697">
    <property type="term" value="F:single-stranded DNA binding"/>
    <property type="evidence" value="ECO:0007669"/>
    <property type="project" value="InterPro"/>
</dbReference>
<organism evidence="3 4">
    <name type="scientific">Enterobacter agglomerans</name>
    <name type="common">Erwinia herbicola</name>
    <name type="synonym">Pantoea agglomerans</name>
    <dbReference type="NCBI Taxonomy" id="549"/>
    <lineage>
        <taxon>Bacteria</taxon>
        <taxon>Pseudomonadati</taxon>
        <taxon>Pseudomonadota</taxon>
        <taxon>Gammaproteobacteria</taxon>
        <taxon>Enterobacterales</taxon>
        <taxon>Erwiniaceae</taxon>
        <taxon>Pantoea</taxon>
        <taxon>Pantoea agglomerans group</taxon>
    </lineage>
</organism>
<protein>
    <recommendedName>
        <fullName evidence="5">DNA primase TraC</fullName>
    </recommendedName>
</protein>
<feature type="domain" description="Polyvalent protein metallopeptidase" evidence="2">
    <location>
        <begin position="186"/>
        <end position="249"/>
    </location>
</feature>
<proteinExistence type="predicted"/>
<evidence type="ECO:0000313" key="4">
    <source>
        <dbReference type="Proteomes" id="UP001158961"/>
    </source>
</evidence>
<feature type="domain" description="N-terminal" evidence="1">
    <location>
        <begin position="22"/>
        <end position="150"/>
    </location>
</feature>
<dbReference type="Pfam" id="PF08401">
    <property type="entry name" value="ArdcN"/>
    <property type="match status" value="1"/>
</dbReference>
<sequence>MVYLMKKTTSRKAARRPAKQTDLYHQITDCIVVALENGVAPWRKPWRAAAGSGLAGLPLNATTGRHYSGVNVLLLWMSAEEQGFRNNRWLTYRQAQQAGGQVRKGEKATLAVVYKDWTKQAEDREGNRLYDSDGKPLTETVPMLKPLQLFNAEQCEGLPAEVAASPEQPPAVDEDGILSPDVMDRVVRMFNATGVKHRTLPQNRAYYRPLTDEIVMPVAGQFFTEADWWSTLLHELVHSTGHVKRLNREGMAHVVNGLSDAPGDFLGRVFMQLGDTEALFRDKPFITMSEPACGAGCMVLAFADVLQKAGWPPHRYLWVSATDIDPLAAGMAYIQLSLCGIAGEVVVGNTLANERRRILHTPGHYLGGWPVRLDPRHFQAA</sequence>
<dbReference type="InterPro" id="IPR013610">
    <property type="entry name" value="ArdC_N"/>
</dbReference>
<dbReference type="Pfam" id="PF18818">
    <property type="entry name" value="MPTase-PolyVal"/>
    <property type="match status" value="1"/>
</dbReference>
<dbReference type="AlphaFoldDB" id="A0AAN2FFQ1"/>